<accession>A0ABW0W6L3</accession>
<evidence type="ECO:0000313" key="1">
    <source>
        <dbReference type="EMBL" id="MFC5653118.1"/>
    </source>
</evidence>
<reference evidence="2" key="1">
    <citation type="journal article" date="2019" name="Int. J. Syst. Evol. Microbiol.">
        <title>The Global Catalogue of Microorganisms (GCM) 10K type strain sequencing project: providing services to taxonomists for standard genome sequencing and annotation.</title>
        <authorList>
            <consortium name="The Broad Institute Genomics Platform"/>
            <consortium name="The Broad Institute Genome Sequencing Center for Infectious Disease"/>
            <person name="Wu L."/>
            <person name="Ma J."/>
        </authorList>
    </citation>
    <scope>NUCLEOTIDE SEQUENCE [LARGE SCALE GENOMIC DNA]</scope>
    <source>
        <strain evidence="2">CGMCC 1.3240</strain>
    </source>
</reference>
<keyword evidence="2" id="KW-1185">Reference proteome</keyword>
<dbReference type="RefSeq" id="WP_379191776.1">
    <property type="nucleotide sequence ID" value="NZ_JBHSOW010000116.1"/>
</dbReference>
<dbReference type="Proteomes" id="UP001596047">
    <property type="component" value="Unassembled WGS sequence"/>
</dbReference>
<gene>
    <name evidence="1" type="ORF">ACFPYJ_29210</name>
</gene>
<protein>
    <recommendedName>
        <fullName evidence="3">LysM domain-containing protein</fullName>
    </recommendedName>
</protein>
<sequence>MNAKRVFIIGTMAAAISFGSGIGSAKTSADPLDRSNTIYIAQTGEKSEVPTDDLQQLLGVSSDQEIYDALYEGKSLADIASANHTDVQHVIDLQIGELTAQLDERLASGSLSQTDYDLQKSELTELITASTYATHDKA</sequence>
<organism evidence="1 2">
    <name type="scientific">Paenibacillus solisilvae</name>
    <dbReference type="NCBI Taxonomy" id="2486751"/>
    <lineage>
        <taxon>Bacteria</taxon>
        <taxon>Bacillati</taxon>
        <taxon>Bacillota</taxon>
        <taxon>Bacilli</taxon>
        <taxon>Bacillales</taxon>
        <taxon>Paenibacillaceae</taxon>
        <taxon>Paenibacillus</taxon>
    </lineage>
</organism>
<proteinExistence type="predicted"/>
<dbReference type="EMBL" id="JBHSOW010000116">
    <property type="protein sequence ID" value="MFC5653118.1"/>
    <property type="molecule type" value="Genomic_DNA"/>
</dbReference>
<comment type="caution">
    <text evidence="1">The sequence shown here is derived from an EMBL/GenBank/DDBJ whole genome shotgun (WGS) entry which is preliminary data.</text>
</comment>
<evidence type="ECO:0008006" key="3">
    <source>
        <dbReference type="Google" id="ProtNLM"/>
    </source>
</evidence>
<evidence type="ECO:0000313" key="2">
    <source>
        <dbReference type="Proteomes" id="UP001596047"/>
    </source>
</evidence>
<name>A0ABW0W6L3_9BACL</name>